<reference evidence="3 4" key="1">
    <citation type="submission" date="2015-04" db="EMBL/GenBank/DDBJ databases">
        <title>Draft genome of the roundworm Trichinella nativa.</title>
        <authorList>
            <person name="Mitreva M."/>
        </authorList>
    </citation>
    <scope>NUCLEOTIDE SEQUENCE [LARGE SCALE GENOMIC DNA]</scope>
    <source>
        <strain evidence="3 4">ISS45</strain>
    </source>
</reference>
<feature type="region of interest" description="Disordered" evidence="1">
    <location>
        <begin position="74"/>
        <end position="98"/>
    </location>
</feature>
<feature type="compositionally biased region" description="Low complexity" evidence="1">
    <location>
        <begin position="76"/>
        <end position="87"/>
    </location>
</feature>
<feature type="non-terminal residue" evidence="3">
    <location>
        <position position="98"/>
    </location>
</feature>
<proteinExistence type="predicted"/>
<dbReference type="GO" id="GO:0005737">
    <property type="term" value="C:cytoplasm"/>
    <property type="evidence" value="ECO:0007669"/>
    <property type="project" value="TreeGrafter"/>
</dbReference>
<dbReference type="AlphaFoldDB" id="A0A1Y3ECH4"/>
<dbReference type="GO" id="GO:0005085">
    <property type="term" value="F:guanyl-nucleotide exchange factor activity"/>
    <property type="evidence" value="ECO:0007669"/>
    <property type="project" value="TreeGrafter"/>
</dbReference>
<name>A0A1Y3ECH4_9BILA</name>
<dbReference type="PANTHER" id="PTHR45872">
    <property type="entry name" value="RHO GUANINE NUCLEOTIDE EXCHANGE FACTOR 2, ISOFORM D"/>
    <property type="match status" value="1"/>
</dbReference>
<gene>
    <name evidence="3" type="ORF">D917_10281</name>
</gene>
<dbReference type="Proteomes" id="UP000243006">
    <property type="component" value="Unassembled WGS sequence"/>
</dbReference>
<dbReference type="GO" id="GO:0001664">
    <property type="term" value="F:G protein-coupled receptor binding"/>
    <property type="evidence" value="ECO:0007669"/>
    <property type="project" value="TreeGrafter"/>
</dbReference>
<dbReference type="SUPFAM" id="SSF50156">
    <property type="entry name" value="PDZ domain-like"/>
    <property type="match status" value="1"/>
</dbReference>
<accession>A0A1Y3ECH4</accession>
<evidence type="ECO:0000313" key="3">
    <source>
        <dbReference type="EMBL" id="OUC42705.1"/>
    </source>
</evidence>
<evidence type="ECO:0000259" key="2">
    <source>
        <dbReference type="PROSITE" id="PS50106"/>
    </source>
</evidence>
<dbReference type="InterPro" id="IPR041489">
    <property type="entry name" value="PDZ_6"/>
</dbReference>
<comment type="caution">
    <text evidence="3">The sequence shown here is derived from an EMBL/GenBank/DDBJ whole genome shotgun (WGS) entry which is preliminary data.</text>
</comment>
<protein>
    <recommendedName>
        <fullName evidence="2">PDZ domain-containing protein</fullName>
    </recommendedName>
</protein>
<dbReference type="SMART" id="SM00228">
    <property type="entry name" value="PDZ"/>
    <property type="match status" value="1"/>
</dbReference>
<dbReference type="Pfam" id="PF17820">
    <property type="entry name" value="PDZ_6"/>
    <property type="match status" value="1"/>
</dbReference>
<dbReference type="EMBL" id="LVZM01017041">
    <property type="protein sequence ID" value="OUC42705.1"/>
    <property type="molecule type" value="Genomic_DNA"/>
</dbReference>
<dbReference type="Gene3D" id="2.30.42.10">
    <property type="match status" value="1"/>
</dbReference>
<dbReference type="GO" id="GO:0007186">
    <property type="term" value="P:G protein-coupled receptor signaling pathway"/>
    <property type="evidence" value="ECO:0007669"/>
    <property type="project" value="TreeGrafter"/>
</dbReference>
<dbReference type="PANTHER" id="PTHR45872:SF2">
    <property type="entry name" value="RHO GUANINE NUCLEOTIDE EXCHANGE FACTOR 2, ISOFORM D"/>
    <property type="match status" value="1"/>
</dbReference>
<sequence length="98" mass="10575">MENETDEYEQICDNCVKLYIFAYFENIIISGSAAAKAGVHVGECIIKVNGVTVTSLDHLEVVKLISVAPYTTLTLSGGPSSSSAASSMGNDHYEKRDR</sequence>
<dbReference type="PROSITE" id="PS50106">
    <property type="entry name" value="PDZ"/>
    <property type="match status" value="1"/>
</dbReference>
<evidence type="ECO:0000256" key="1">
    <source>
        <dbReference type="SAM" id="MobiDB-lite"/>
    </source>
</evidence>
<organism evidence="3 4">
    <name type="scientific">Trichinella nativa</name>
    <dbReference type="NCBI Taxonomy" id="6335"/>
    <lineage>
        <taxon>Eukaryota</taxon>
        <taxon>Metazoa</taxon>
        <taxon>Ecdysozoa</taxon>
        <taxon>Nematoda</taxon>
        <taxon>Enoplea</taxon>
        <taxon>Dorylaimia</taxon>
        <taxon>Trichinellida</taxon>
        <taxon>Trichinellidae</taxon>
        <taxon>Trichinella</taxon>
    </lineage>
</organism>
<feature type="domain" description="PDZ" evidence="2">
    <location>
        <begin position="23"/>
        <end position="65"/>
    </location>
</feature>
<dbReference type="InterPro" id="IPR001478">
    <property type="entry name" value="PDZ"/>
</dbReference>
<dbReference type="InterPro" id="IPR036034">
    <property type="entry name" value="PDZ_sf"/>
</dbReference>
<evidence type="ECO:0000313" key="4">
    <source>
        <dbReference type="Proteomes" id="UP000243006"/>
    </source>
</evidence>